<protein>
    <recommendedName>
        <fullName evidence="2">DUF5709 domain-containing protein</fullName>
    </recommendedName>
</protein>
<evidence type="ECO:0000313" key="4">
    <source>
        <dbReference type="Proteomes" id="UP000198967"/>
    </source>
</evidence>
<accession>A0A1G7JIM6</accession>
<keyword evidence="4" id="KW-1185">Reference proteome</keyword>
<proteinExistence type="predicted"/>
<reference evidence="3 4" key="1">
    <citation type="submission" date="2016-10" db="EMBL/GenBank/DDBJ databases">
        <authorList>
            <person name="de Groot N.N."/>
        </authorList>
    </citation>
    <scope>NUCLEOTIDE SEQUENCE [LARGE SCALE GENOMIC DNA]</scope>
    <source>
        <strain evidence="3 4">CGMCC 4.3143</strain>
    </source>
</reference>
<feature type="region of interest" description="Disordered" evidence="1">
    <location>
        <begin position="1"/>
        <end position="98"/>
    </location>
</feature>
<dbReference type="EMBL" id="FNBE01000004">
    <property type="protein sequence ID" value="SDF24725.1"/>
    <property type="molecule type" value="Genomic_DNA"/>
</dbReference>
<sequence>MWRPVAGYATDMASRENDTERPDTAADMAGALQLDPEETLTTGDPLDAGYSPPDRPYAVEDPAVTGEEETLDERLRREEPEDAAGVDEDRTGRLIADGADGEALDVGVDGGAASAEEAAVHDVETGIEPVVDDSPAGDPEVEEALEEERRPRAAQRDAERDIATQLDEESETGGVPGVAGSRDAGVTPGSWT</sequence>
<feature type="compositionally biased region" description="Basic and acidic residues" evidence="1">
    <location>
        <begin position="147"/>
        <end position="162"/>
    </location>
</feature>
<organism evidence="3 4">
    <name type="scientific">Pseudonocardia oroxyli</name>
    <dbReference type="NCBI Taxonomy" id="366584"/>
    <lineage>
        <taxon>Bacteria</taxon>
        <taxon>Bacillati</taxon>
        <taxon>Actinomycetota</taxon>
        <taxon>Actinomycetes</taxon>
        <taxon>Pseudonocardiales</taxon>
        <taxon>Pseudonocardiaceae</taxon>
        <taxon>Pseudonocardia</taxon>
    </lineage>
</organism>
<evidence type="ECO:0000313" key="3">
    <source>
        <dbReference type="EMBL" id="SDF24725.1"/>
    </source>
</evidence>
<dbReference type="STRING" id="366584.SAMN05216377_10464"/>
<dbReference type="Proteomes" id="UP000198967">
    <property type="component" value="Unassembled WGS sequence"/>
</dbReference>
<evidence type="ECO:0000259" key="2">
    <source>
        <dbReference type="Pfam" id="PF18970"/>
    </source>
</evidence>
<feature type="compositionally biased region" description="Basic and acidic residues" evidence="1">
    <location>
        <begin position="13"/>
        <end position="24"/>
    </location>
</feature>
<dbReference type="InterPro" id="IPR043763">
    <property type="entry name" value="DUF5709"/>
</dbReference>
<dbReference type="AlphaFoldDB" id="A0A1G7JIM6"/>
<feature type="region of interest" description="Disordered" evidence="1">
    <location>
        <begin position="120"/>
        <end position="192"/>
    </location>
</feature>
<evidence type="ECO:0000256" key="1">
    <source>
        <dbReference type="SAM" id="MobiDB-lite"/>
    </source>
</evidence>
<dbReference type="Pfam" id="PF18970">
    <property type="entry name" value="DUF5709"/>
    <property type="match status" value="1"/>
</dbReference>
<name>A0A1G7JIM6_PSEOR</name>
<gene>
    <name evidence="3" type="ORF">SAMN05216377_10464</name>
</gene>
<feature type="domain" description="DUF5709" evidence="2">
    <location>
        <begin position="86"/>
        <end position="123"/>
    </location>
</feature>